<feature type="compositionally biased region" description="Gly residues" evidence="1">
    <location>
        <begin position="587"/>
        <end position="601"/>
    </location>
</feature>
<feature type="compositionally biased region" description="Pro residues" evidence="1">
    <location>
        <begin position="414"/>
        <end position="426"/>
    </location>
</feature>
<keyword evidence="5" id="KW-1185">Reference proteome</keyword>
<keyword evidence="2" id="KW-1133">Transmembrane helix</keyword>
<dbReference type="Pfam" id="PF23717">
    <property type="entry name" value="DUF7159"/>
    <property type="match status" value="1"/>
</dbReference>
<evidence type="ECO:0000259" key="3">
    <source>
        <dbReference type="Pfam" id="PF23717"/>
    </source>
</evidence>
<feature type="transmembrane region" description="Helical" evidence="2">
    <location>
        <begin position="321"/>
        <end position="344"/>
    </location>
</feature>
<accession>A0A0H5S9H2</accession>
<name>A0A0H5S9H2_9MYCO</name>
<evidence type="ECO:0000256" key="2">
    <source>
        <dbReference type="SAM" id="Phobius"/>
    </source>
</evidence>
<dbReference type="AlphaFoldDB" id="A0A0H5S9H2"/>
<protein>
    <submittedName>
        <fullName evidence="4">FHA domain-containing protein</fullName>
    </submittedName>
</protein>
<keyword evidence="2" id="KW-0472">Membrane</keyword>
<feature type="domain" description="DUF7159" evidence="3">
    <location>
        <begin position="2"/>
        <end position="206"/>
    </location>
</feature>
<evidence type="ECO:0000256" key="1">
    <source>
        <dbReference type="SAM" id="MobiDB-lite"/>
    </source>
</evidence>
<organism evidence="4 5">
    <name type="scientific">Mycolicibacterium neworleansense</name>
    <dbReference type="NCBI Taxonomy" id="146018"/>
    <lineage>
        <taxon>Bacteria</taxon>
        <taxon>Bacillati</taxon>
        <taxon>Actinomycetota</taxon>
        <taxon>Actinomycetes</taxon>
        <taxon>Mycobacteriales</taxon>
        <taxon>Mycobacteriaceae</taxon>
        <taxon>Mycolicibacterium</taxon>
    </lineage>
</organism>
<feature type="compositionally biased region" description="Polar residues" evidence="1">
    <location>
        <begin position="551"/>
        <end position="570"/>
    </location>
</feature>
<feature type="region of interest" description="Disordered" evidence="1">
    <location>
        <begin position="388"/>
        <end position="426"/>
    </location>
</feature>
<evidence type="ECO:0000313" key="5">
    <source>
        <dbReference type="Proteomes" id="UP000199147"/>
    </source>
</evidence>
<sequence>MDVVLGVAVTGRVARLAMIGSPASGGQVLDQYALDLPDDLVAEMSELAETIIGTYRAVTESGNQVAATRLCVPDDAAADTLRQTVLDAGVPNVELVTEAEAAAALARSVGADAALLLADDDTVSLTTVGEDSGLPTSTLATMPIGTAGIAAACAAVLQRVPADEAPGRVLLVGQRLDLDSVAAELRSTAPVEVAPDAGYAIARGAAQLVDDFAPASASTQMAPGVGMPQDPTQMAPAAADATQMAPAAADATQMAPAADATQMAPAPADSAAVGPDLAYSQEAEDDPWADEMPMDAVNEFVPEQEDDPDYTTVIAPPPPRMLLMGSALAFVVVSFATLATAVAINVRPTADVRAQPAPAQQADTVPGNYLPPVPHEPDPVALPVSVLTPPPAAPAAPKVRSGTGNQQVNQAPQVAPPAAPPAVPAPPPVEISPGPVPVPVPVPLPVPVPIPPVVWPTLPSPWVPTTPPTTTTAPPTTTTKPPTTTTAPPTTTTAPPTTTTAPPTTTTAPPTTTVAPPTTTVPTHTSTEASVPTIEAPAHTAPAYTPPIEQPATQAPVTQAPVTTVAPQYPSSGGSSSGGSSSSDGGSSSGGLFGGGSGSGGAVTTMPVSP</sequence>
<dbReference type="RefSeq" id="WP_162490922.1">
    <property type="nucleotide sequence ID" value="NZ_CWKH01000002.1"/>
</dbReference>
<feature type="compositionally biased region" description="Low complexity" evidence="1">
    <location>
        <begin position="227"/>
        <end position="269"/>
    </location>
</feature>
<gene>
    <name evidence="4" type="ORF">BN2156_04891</name>
</gene>
<proteinExistence type="predicted"/>
<dbReference type="Proteomes" id="UP000199147">
    <property type="component" value="Unassembled WGS sequence"/>
</dbReference>
<feature type="compositionally biased region" description="Low complexity" evidence="1">
    <location>
        <begin position="468"/>
        <end position="523"/>
    </location>
</feature>
<feature type="region of interest" description="Disordered" evidence="1">
    <location>
        <begin position="459"/>
        <end position="610"/>
    </location>
</feature>
<feature type="region of interest" description="Disordered" evidence="1">
    <location>
        <begin position="220"/>
        <end position="273"/>
    </location>
</feature>
<dbReference type="EMBL" id="CWKH01000002">
    <property type="protein sequence ID" value="CRZ17994.1"/>
    <property type="molecule type" value="Genomic_DNA"/>
</dbReference>
<dbReference type="InterPro" id="IPR055583">
    <property type="entry name" value="DUF7159"/>
</dbReference>
<feature type="compositionally biased region" description="Low complexity" evidence="1">
    <location>
        <begin position="571"/>
        <end position="586"/>
    </location>
</feature>
<dbReference type="STRING" id="146018.BN2156_04891"/>
<keyword evidence="2" id="KW-0812">Transmembrane</keyword>
<evidence type="ECO:0000313" key="4">
    <source>
        <dbReference type="EMBL" id="CRZ17994.1"/>
    </source>
</evidence>
<reference evidence="5" key="1">
    <citation type="submission" date="2015-07" db="EMBL/GenBank/DDBJ databases">
        <authorList>
            <person name="Urmite Genomes"/>
        </authorList>
    </citation>
    <scope>NUCLEOTIDE SEQUENCE [LARGE SCALE GENOMIC DNA]</scope>
    <source>
        <strain evidence="5">type strain: ATCC 49404</strain>
    </source>
</reference>